<protein>
    <submittedName>
        <fullName evidence="1">34163_t:CDS:1</fullName>
    </submittedName>
</protein>
<name>A0ACA9PNK6_9GLOM</name>
<comment type="caution">
    <text evidence="1">The sequence shown here is derived from an EMBL/GenBank/DDBJ whole genome shotgun (WGS) entry which is preliminary data.</text>
</comment>
<organism evidence="1 2">
    <name type="scientific">Racocetra persica</name>
    <dbReference type="NCBI Taxonomy" id="160502"/>
    <lineage>
        <taxon>Eukaryota</taxon>
        <taxon>Fungi</taxon>
        <taxon>Fungi incertae sedis</taxon>
        <taxon>Mucoromycota</taxon>
        <taxon>Glomeromycotina</taxon>
        <taxon>Glomeromycetes</taxon>
        <taxon>Diversisporales</taxon>
        <taxon>Gigasporaceae</taxon>
        <taxon>Racocetra</taxon>
    </lineage>
</organism>
<sequence>EADTDNELVAGIQSSATAGNSLYDVRTADIRFIMFVLNDGPSPPNPASGIYSHISRKCIQTSSNDTIKIENDQSLEAAIEYCGDLVRKHDPDNYLVSMFYPKHLQRVYYAIRAFNLELVMIRDSVSSPQIGKIRMQFWRDTIDNVFKGKPPQQPIAQVLFNALETCRLSPLFFKRIIDEREANLDDLPYFTIKDLESYGENTASCLLYLHLESLNVKDVKADHAASHIGKAIGIVTILRAFPYLASKRRMLLPTEILAKHNISQEEIFRSGPVKGLDDIVFEVATLAHDHLLTARSLLPDILGQALPALLSAVPCDLYLKRLEKYNFNVFEPKVNRKDWKLPIQLWFRYKKGRF</sequence>
<accession>A0ACA9PNK6</accession>
<proteinExistence type="predicted"/>
<evidence type="ECO:0000313" key="1">
    <source>
        <dbReference type="EMBL" id="CAG8710963.1"/>
    </source>
</evidence>
<evidence type="ECO:0000313" key="2">
    <source>
        <dbReference type="Proteomes" id="UP000789920"/>
    </source>
</evidence>
<reference evidence="1" key="1">
    <citation type="submission" date="2021-06" db="EMBL/GenBank/DDBJ databases">
        <authorList>
            <person name="Kallberg Y."/>
            <person name="Tangrot J."/>
            <person name="Rosling A."/>
        </authorList>
    </citation>
    <scope>NUCLEOTIDE SEQUENCE</scope>
    <source>
        <strain evidence="1">MA461A</strain>
    </source>
</reference>
<keyword evidence="2" id="KW-1185">Reference proteome</keyword>
<feature type="non-terminal residue" evidence="1">
    <location>
        <position position="1"/>
    </location>
</feature>
<gene>
    <name evidence="1" type="ORF">RPERSI_LOCUS10535</name>
</gene>
<dbReference type="EMBL" id="CAJVQC010020944">
    <property type="protein sequence ID" value="CAG8710963.1"/>
    <property type="molecule type" value="Genomic_DNA"/>
</dbReference>
<dbReference type="Proteomes" id="UP000789920">
    <property type="component" value="Unassembled WGS sequence"/>
</dbReference>